<evidence type="ECO:0000256" key="1">
    <source>
        <dbReference type="SAM" id="MobiDB-lite"/>
    </source>
</evidence>
<feature type="region of interest" description="Disordered" evidence="1">
    <location>
        <begin position="58"/>
        <end position="88"/>
    </location>
</feature>
<keyword evidence="3" id="KW-1185">Reference proteome</keyword>
<comment type="caution">
    <text evidence="2">The sequence shown here is derived from an EMBL/GenBank/DDBJ whole genome shotgun (WGS) entry which is preliminary data.</text>
</comment>
<accession>A0AAD5WRA6</accession>
<reference evidence="2" key="1">
    <citation type="submission" date="2022-07" db="EMBL/GenBank/DDBJ databases">
        <title>Draft genome sequence of Zalerion maritima ATCC 34329, a (micro)plastics degrading marine fungus.</title>
        <authorList>
            <person name="Paco A."/>
            <person name="Goncalves M.F.M."/>
            <person name="Rocha-Santos T.A.P."/>
            <person name="Alves A."/>
        </authorList>
    </citation>
    <scope>NUCLEOTIDE SEQUENCE</scope>
    <source>
        <strain evidence="2">ATCC 34329</strain>
    </source>
</reference>
<evidence type="ECO:0000313" key="2">
    <source>
        <dbReference type="EMBL" id="KAJ2897132.1"/>
    </source>
</evidence>
<gene>
    <name evidence="2" type="ORF">MKZ38_004950</name>
</gene>
<protein>
    <submittedName>
        <fullName evidence="2">Uncharacterized protein</fullName>
    </submittedName>
</protein>
<proteinExistence type="predicted"/>
<organism evidence="2 3">
    <name type="scientific">Zalerion maritima</name>
    <dbReference type="NCBI Taxonomy" id="339359"/>
    <lineage>
        <taxon>Eukaryota</taxon>
        <taxon>Fungi</taxon>
        <taxon>Dikarya</taxon>
        <taxon>Ascomycota</taxon>
        <taxon>Pezizomycotina</taxon>
        <taxon>Sordariomycetes</taxon>
        <taxon>Lulworthiomycetidae</taxon>
        <taxon>Lulworthiales</taxon>
        <taxon>Lulworthiaceae</taxon>
        <taxon>Zalerion</taxon>
    </lineage>
</organism>
<evidence type="ECO:0000313" key="3">
    <source>
        <dbReference type="Proteomes" id="UP001201980"/>
    </source>
</evidence>
<feature type="compositionally biased region" description="Basic and acidic residues" evidence="1">
    <location>
        <begin position="68"/>
        <end position="88"/>
    </location>
</feature>
<dbReference type="AlphaFoldDB" id="A0AAD5WRA6"/>
<dbReference type="Proteomes" id="UP001201980">
    <property type="component" value="Unassembled WGS sequence"/>
</dbReference>
<sequence>MVDEMLLVLELLGLRRKVSGTGFGCSIGAGTAHQGDPGIVNKLKILIWYRILTQSSCHRAPSRSPIPSRDKAAAPLGRGDDNDSGRKEKDHLARCWHGCWEYDEWLTSISKGTSSKAPGSSIVTSSLTRWELMISCK</sequence>
<dbReference type="EMBL" id="JAKWBI020000292">
    <property type="protein sequence ID" value="KAJ2897132.1"/>
    <property type="molecule type" value="Genomic_DNA"/>
</dbReference>
<name>A0AAD5WRA6_9PEZI</name>